<feature type="domain" description="AMP-dependent synthetase/ligase" evidence="6">
    <location>
        <begin position="98"/>
        <end position="464"/>
    </location>
</feature>
<feature type="domain" description="AMP-binding enzyme C-terminal" evidence="7">
    <location>
        <begin position="515"/>
        <end position="592"/>
    </location>
</feature>
<evidence type="ECO:0000259" key="6">
    <source>
        <dbReference type="Pfam" id="PF00501"/>
    </source>
</evidence>
<dbReference type="Gene3D" id="3.30.300.30">
    <property type="match status" value="1"/>
</dbReference>
<dbReference type="InterPro" id="IPR042099">
    <property type="entry name" value="ANL_N_sf"/>
</dbReference>
<evidence type="ECO:0000256" key="4">
    <source>
        <dbReference type="ARBA" id="ARBA00023140"/>
    </source>
</evidence>
<organism evidence="8">
    <name type="scientific">Cuerna arida</name>
    <dbReference type="NCBI Taxonomy" id="1464854"/>
    <lineage>
        <taxon>Eukaryota</taxon>
        <taxon>Metazoa</taxon>
        <taxon>Ecdysozoa</taxon>
        <taxon>Arthropoda</taxon>
        <taxon>Hexapoda</taxon>
        <taxon>Insecta</taxon>
        <taxon>Pterygota</taxon>
        <taxon>Neoptera</taxon>
        <taxon>Paraneoptera</taxon>
        <taxon>Hemiptera</taxon>
        <taxon>Auchenorrhyncha</taxon>
        <taxon>Membracoidea</taxon>
        <taxon>Cicadellidae</taxon>
        <taxon>Cicadellinae</taxon>
        <taxon>Proconiini</taxon>
        <taxon>Cuerna</taxon>
    </lineage>
</organism>
<comment type="subcellular location">
    <subcellularLocation>
        <location evidence="1">Peroxisome</location>
    </subcellularLocation>
</comment>
<evidence type="ECO:0000256" key="3">
    <source>
        <dbReference type="ARBA" id="ARBA00022598"/>
    </source>
</evidence>
<evidence type="ECO:0000313" key="8">
    <source>
        <dbReference type="EMBL" id="JAS43909.1"/>
    </source>
</evidence>
<dbReference type="AlphaFoldDB" id="A0A1B6F0X1"/>
<accession>A0A1B6F0X1</accession>
<sequence length="617" mass="69738">MEDVSPYAQGEWLKLEERQDLTPLTSVPKDEETEQSSPPDRILRGPLWNYEERSFLDEILFGYRKLSVYSQILFILEGTPWTPLKPIKSSFVSYLFKSMKKFNLDHIALMEIETGRSLTYGELIHNAQSLACGLRWIGISPGQVVAVVSYNSLEAQTMILASLLVGSIAALIDVSLNAVDLSAQLRIITPHLIYSEGGKTLSKVEIAMKYTMTPQQPQIVVNSLHSKSNKYFAINQLMRDVELNFKPEFRKANPLNPLFILFSSGTTGPAKGVLISERFFMNNRFFFESAYIVGISHIVLTSTPLFWISTLTSLVMQFTKGLTAVFFRGSHSEAVLISALHKYKVSLWMSGPDSLMDLLNWPVIPRYKYLKVVLVSGMHFPIQNFIKVRDQLFQGKVHVCLIYGLTETGVLTRNTPHINKIGSVGEIVSNTKLKVVDECTGFTLGAYQEGELCFKSQSLMLGYYKNPQATQMMIDSEGFFKTGDLGYYDRQGFVFITGRKKDIIKWRSYQISSSEVEAQLITLPEVREVVVFGIYDDKDGEHVTAAVILNPEFKDITPEKLEKQANYHLSDSMKIRGGVHFFDTFPCTASGKPIKLKIAKEVLDRRYVRETETLSST</sequence>
<feature type="region of interest" description="Disordered" evidence="5">
    <location>
        <begin position="17"/>
        <end position="40"/>
    </location>
</feature>
<comment type="similarity">
    <text evidence="2">Belongs to the ATP-dependent AMP-binding enzyme family.</text>
</comment>
<evidence type="ECO:0000256" key="5">
    <source>
        <dbReference type="SAM" id="MobiDB-lite"/>
    </source>
</evidence>
<evidence type="ECO:0008006" key="9">
    <source>
        <dbReference type="Google" id="ProtNLM"/>
    </source>
</evidence>
<dbReference type="Pfam" id="PF13193">
    <property type="entry name" value="AMP-binding_C"/>
    <property type="match status" value="1"/>
</dbReference>
<keyword evidence="4" id="KW-0576">Peroxisome</keyword>
<dbReference type="PANTHER" id="PTHR24096:SF149">
    <property type="entry name" value="AMP-BINDING DOMAIN-CONTAINING PROTEIN-RELATED"/>
    <property type="match status" value="1"/>
</dbReference>
<proteinExistence type="inferred from homology"/>
<evidence type="ECO:0000259" key="7">
    <source>
        <dbReference type="Pfam" id="PF13193"/>
    </source>
</evidence>
<dbReference type="InterPro" id="IPR020845">
    <property type="entry name" value="AMP-binding_CS"/>
</dbReference>
<name>A0A1B6F0X1_9HEMI</name>
<dbReference type="Pfam" id="PF00501">
    <property type="entry name" value="AMP-binding"/>
    <property type="match status" value="1"/>
</dbReference>
<keyword evidence="3" id="KW-0436">Ligase</keyword>
<dbReference type="EMBL" id="GECZ01025860">
    <property type="protein sequence ID" value="JAS43909.1"/>
    <property type="molecule type" value="Transcribed_RNA"/>
</dbReference>
<evidence type="ECO:0000256" key="2">
    <source>
        <dbReference type="ARBA" id="ARBA00006432"/>
    </source>
</evidence>
<dbReference type="PROSITE" id="PS00455">
    <property type="entry name" value="AMP_BINDING"/>
    <property type="match status" value="1"/>
</dbReference>
<protein>
    <recommendedName>
        <fullName evidence="9">AMP-dependent synthetase/ligase domain-containing protein</fullName>
    </recommendedName>
</protein>
<dbReference type="GO" id="GO:0016405">
    <property type="term" value="F:CoA-ligase activity"/>
    <property type="evidence" value="ECO:0007669"/>
    <property type="project" value="TreeGrafter"/>
</dbReference>
<dbReference type="PANTHER" id="PTHR24096">
    <property type="entry name" value="LONG-CHAIN-FATTY-ACID--COA LIGASE"/>
    <property type="match status" value="1"/>
</dbReference>
<dbReference type="InterPro" id="IPR000873">
    <property type="entry name" value="AMP-dep_synth/lig_dom"/>
</dbReference>
<dbReference type="InterPro" id="IPR045851">
    <property type="entry name" value="AMP-bd_C_sf"/>
</dbReference>
<evidence type="ECO:0000256" key="1">
    <source>
        <dbReference type="ARBA" id="ARBA00004275"/>
    </source>
</evidence>
<dbReference type="GO" id="GO:0005777">
    <property type="term" value="C:peroxisome"/>
    <property type="evidence" value="ECO:0007669"/>
    <property type="project" value="UniProtKB-SubCell"/>
</dbReference>
<dbReference type="SUPFAM" id="SSF56801">
    <property type="entry name" value="Acetyl-CoA synthetase-like"/>
    <property type="match status" value="1"/>
</dbReference>
<gene>
    <name evidence="8" type="ORF">g.21915</name>
</gene>
<dbReference type="InterPro" id="IPR025110">
    <property type="entry name" value="AMP-bd_C"/>
</dbReference>
<dbReference type="Gene3D" id="3.40.50.12780">
    <property type="entry name" value="N-terminal domain of ligase-like"/>
    <property type="match status" value="1"/>
</dbReference>
<reference evidence="8" key="1">
    <citation type="submission" date="2015-11" db="EMBL/GenBank/DDBJ databases">
        <title>De novo transcriptome assembly of four potential Pierce s Disease insect vectors from Arizona vineyards.</title>
        <authorList>
            <person name="Tassone E.E."/>
        </authorList>
    </citation>
    <scope>NUCLEOTIDE SEQUENCE</scope>
</reference>